<dbReference type="PROSITE" id="PS50004">
    <property type="entry name" value="C2"/>
    <property type="match status" value="1"/>
</dbReference>
<dbReference type="InterPro" id="IPR044750">
    <property type="entry name" value="C2_SRC2/BAP"/>
</dbReference>
<evidence type="ECO:0000256" key="1">
    <source>
        <dbReference type="SAM" id="MobiDB-lite"/>
    </source>
</evidence>
<evidence type="ECO:0000313" key="4">
    <source>
        <dbReference type="Proteomes" id="UP000595140"/>
    </source>
</evidence>
<dbReference type="Proteomes" id="UP000595140">
    <property type="component" value="Unassembled WGS sequence"/>
</dbReference>
<accession>A0A484M4Q1</accession>
<gene>
    <name evidence="3" type="ORF">CCAM_LOCUS25361</name>
</gene>
<dbReference type="GO" id="GO:0006952">
    <property type="term" value="P:defense response"/>
    <property type="evidence" value="ECO:0007669"/>
    <property type="project" value="InterPro"/>
</dbReference>
<evidence type="ECO:0000313" key="3">
    <source>
        <dbReference type="EMBL" id="VFQ83585.1"/>
    </source>
</evidence>
<dbReference type="CDD" id="cd04051">
    <property type="entry name" value="C2_SRC2_like"/>
    <property type="match status" value="1"/>
</dbReference>
<feature type="compositionally biased region" description="Basic and acidic residues" evidence="1">
    <location>
        <begin position="139"/>
        <end position="150"/>
    </location>
</feature>
<dbReference type="Pfam" id="PF00168">
    <property type="entry name" value="C2"/>
    <property type="match status" value="1"/>
</dbReference>
<dbReference type="Gene3D" id="2.60.40.150">
    <property type="entry name" value="C2 domain"/>
    <property type="match status" value="1"/>
</dbReference>
<proteinExistence type="predicted"/>
<dbReference type="OrthoDB" id="1909968at2759"/>
<organism evidence="3 4">
    <name type="scientific">Cuscuta campestris</name>
    <dbReference type="NCBI Taxonomy" id="132261"/>
    <lineage>
        <taxon>Eukaryota</taxon>
        <taxon>Viridiplantae</taxon>
        <taxon>Streptophyta</taxon>
        <taxon>Embryophyta</taxon>
        <taxon>Tracheophyta</taxon>
        <taxon>Spermatophyta</taxon>
        <taxon>Magnoliopsida</taxon>
        <taxon>eudicotyledons</taxon>
        <taxon>Gunneridae</taxon>
        <taxon>Pentapetalae</taxon>
        <taxon>asterids</taxon>
        <taxon>lamiids</taxon>
        <taxon>Solanales</taxon>
        <taxon>Convolvulaceae</taxon>
        <taxon>Cuscuteae</taxon>
        <taxon>Cuscuta</taxon>
        <taxon>Cuscuta subgen. Grammica</taxon>
        <taxon>Cuscuta sect. Cleistogrammica</taxon>
    </lineage>
</organism>
<feature type="region of interest" description="Disordered" evidence="1">
    <location>
        <begin position="138"/>
        <end position="164"/>
    </location>
</feature>
<dbReference type="SMART" id="SM00239">
    <property type="entry name" value="C2"/>
    <property type="match status" value="1"/>
</dbReference>
<dbReference type="SUPFAM" id="SSF49562">
    <property type="entry name" value="C2 domain (Calcium/lipid-binding domain, CaLB)"/>
    <property type="match status" value="1"/>
</dbReference>
<protein>
    <recommendedName>
        <fullName evidence="2">C2 domain-containing protein</fullName>
    </recommendedName>
</protein>
<feature type="domain" description="C2" evidence="2">
    <location>
        <begin position="1"/>
        <end position="117"/>
    </location>
</feature>
<feature type="region of interest" description="Disordered" evidence="1">
    <location>
        <begin position="291"/>
        <end position="322"/>
    </location>
</feature>
<dbReference type="AlphaFoldDB" id="A0A484M4Q1"/>
<name>A0A484M4Q1_9ASTE</name>
<dbReference type="InterPro" id="IPR000008">
    <property type="entry name" value="C2_dom"/>
</dbReference>
<evidence type="ECO:0000259" key="2">
    <source>
        <dbReference type="PROSITE" id="PS50004"/>
    </source>
</evidence>
<feature type="compositionally biased region" description="Basic residues" evidence="1">
    <location>
        <begin position="309"/>
        <end position="320"/>
    </location>
</feature>
<dbReference type="PANTHER" id="PTHR32246">
    <property type="entry name" value="INGRESSION PROTEIN FIC1"/>
    <property type="match status" value="1"/>
</dbReference>
<dbReference type="InterPro" id="IPR035892">
    <property type="entry name" value="C2_domain_sf"/>
</dbReference>
<dbReference type="PANTHER" id="PTHR32246:SF152">
    <property type="entry name" value="C2 DOMAIN-CONTAINING PROTEIN"/>
    <property type="match status" value="1"/>
</dbReference>
<keyword evidence="4" id="KW-1185">Reference proteome</keyword>
<reference evidence="3 4" key="1">
    <citation type="submission" date="2018-04" db="EMBL/GenBank/DDBJ databases">
        <authorList>
            <person name="Vogel A."/>
        </authorList>
    </citation>
    <scope>NUCLEOTIDE SEQUENCE [LARGE SCALE GENOMIC DNA]</scope>
</reference>
<sequence>MLRPQPAYNLLEINLISAHDLPPVSKTLRSYVVVWLDPGRKLTTRIDHDGRTNPTWNYRLVFRLDDRMLGSGAVNFEIYNVAWLRDTPIGTATLALNSFFPPLSANNSAVRHAALPVRRPTGHLRGTLNVTIRLQEGGCDGRAEPSKPDNFEDVDEGESKSVFNGVPERSKICGETEEINKTPENPPDCDHGNLKRTKSVRIVSDKEDDEIVKNGRPSFSASYVSGMHPLPSEVAADLMKGYFSGGEEEEYGSSIFENWSLPGVTTTPNKDCYTEGAKRDEDDVALIPVAGKGHSRSGSWGDKTGLSSNHHRRHHHRRSRSGGGGLLSCFGNAYGVEFRLICGSDPTTNEKKIKKTKDESFLRKSLKTAQKKEKEQKEITKNAGTCDQNPLFIESNATPVKSRATAQVDEDDYIGGDNDELNEDEFFIRRDDPSFDTSFGNEVDATLDGGFEDGSDLAIGLEFADKRELKKKMADVSIQGHFETKTVKSDKKSRIYQIDCVKYW</sequence>
<dbReference type="EMBL" id="OOIL02002583">
    <property type="protein sequence ID" value="VFQ83585.1"/>
    <property type="molecule type" value="Genomic_DNA"/>
</dbReference>